<feature type="coiled-coil region" evidence="7">
    <location>
        <begin position="501"/>
        <end position="528"/>
    </location>
</feature>
<gene>
    <name evidence="10" type="ORF">SAMN05421830_106197</name>
</gene>
<evidence type="ECO:0000256" key="2">
    <source>
        <dbReference type="ARBA" id="ARBA00022475"/>
    </source>
</evidence>
<dbReference type="GO" id="GO:0005886">
    <property type="term" value="C:plasma membrane"/>
    <property type="evidence" value="ECO:0007669"/>
    <property type="project" value="UniProtKB-SubCell"/>
</dbReference>
<dbReference type="EMBL" id="FOTO01000006">
    <property type="protein sequence ID" value="SFL79795.1"/>
    <property type="molecule type" value="Genomic_DNA"/>
</dbReference>
<dbReference type="PANTHER" id="PTHR30462">
    <property type="entry name" value="INTERMEMBRANE TRANSPORT PROTEIN PQIB-RELATED"/>
    <property type="match status" value="1"/>
</dbReference>
<feature type="domain" description="Mce/MlaD" evidence="9">
    <location>
        <begin position="48"/>
        <end position="138"/>
    </location>
</feature>
<evidence type="ECO:0000256" key="7">
    <source>
        <dbReference type="SAM" id="Coils"/>
    </source>
</evidence>
<evidence type="ECO:0000259" key="9">
    <source>
        <dbReference type="Pfam" id="PF02470"/>
    </source>
</evidence>
<accession>A0A8G2F887</accession>
<feature type="transmembrane region" description="Helical" evidence="8">
    <location>
        <begin position="21"/>
        <end position="41"/>
    </location>
</feature>
<comment type="caution">
    <text evidence="10">The sequence shown here is derived from an EMBL/GenBank/DDBJ whole genome shotgun (WGS) entry which is preliminary data.</text>
</comment>
<keyword evidence="4 8" id="KW-0812">Transmembrane</keyword>
<comment type="subcellular location">
    <subcellularLocation>
        <location evidence="1">Cell inner membrane</location>
    </subcellularLocation>
</comment>
<keyword evidence="5 8" id="KW-1133">Transmembrane helix</keyword>
<dbReference type="PANTHER" id="PTHR30462:SF2">
    <property type="entry name" value="INTERMEMBRANE TRANSPORT PROTEIN PQIB"/>
    <property type="match status" value="1"/>
</dbReference>
<dbReference type="RefSeq" id="WP_092192288.1">
    <property type="nucleotide sequence ID" value="NZ_FOTO01000006.1"/>
</dbReference>
<keyword evidence="2" id="KW-1003">Cell membrane</keyword>
<evidence type="ECO:0000256" key="6">
    <source>
        <dbReference type="ARBA" id="ARBA00023136"/>
    </source>
</evidence>
<organism evidence="10 11">
    <name type="scientific">Desulfomicrobium norvegicum (strain DSM 1741 / NCIMB 8310)</name>
    <name type="common">Desulfovibrio baculatus (strain Norway 4)</name>
    <name type="synonym">Desulfovibrio desulfuricans (strain Norway 4)</name>
    <dbReference type="NCBI Taxonomy" id="52561"/>
    <lineage>
        <taxon>Bacteria</taxon>
        <taxon>Pseudomonadati</taxon>
        <taxon>Thermodesulfobacteriota</taxon>
        <taxon>Desulfovibrionia</taxon>
        <taxon>Desulfovibrionales</taxon>
        <taxon>Desulfomicrobiaceae</taxon>
        <taxon>Desulfomicrobium</taxon>
    </lineage>
</organism>
<dbReference type="OrthoDB" id="9806984at2"/>
<keyword evidence="11" id="KW-1185">Reference proteome</keyword>
<keyword evidence="7" id="KW-0175">Coiled coil</keyword>
<name>A0A8G2F887_DESNO</name>
<evidence type="ECO:0000313" key="10">
    <source>
        <dbReference type="EMBL" id="SFL79795.1"/>
    </source>
</evidence>
<evidence type="ECO:0000256" key="1">
    <source>
        <dbReference type="ARBA" id="ARBA00004533"/>
    </source>
</evidence>
<keyword evidence="3" id="KW-0997">Cell inner membrane</keyword>
<evidence type="ECO:0000256" key="3">
    <source>
        <dbReference type="ARBA" id="ARBA00022519"/>
    </source>
</evidence>
<dbReference type="Pfam" id="PF02470">
    <property type="entry name" value="MlaD"/>
    <property type="match status" value="3"/>
</dbReference>
<protein>
    <submittedName>
        <fullName evidence="10">Paraquat-inducible protein B</fullName>
    </submittedName>
</protein>
<keyword evidence="6 8" id="KW-0472">Membrane</keyword>
<evidence type="ECO:0000313" key="11">
    <source>
        <dbReference type="Proteomes" id="UP000199581"/>
    </source>
</evidence>
<dbReference type="InterPro" id="IPR003399">
    <property type="entry name" value="Mce/MlaD"/>
</dbReference>
<dbReference type="Proteomes" id="UP000199581">
    <property type="component" value="Unassembled WGS sequence"/>
</dbReference>
<reference evidence="10 11" key="1">
    <citation type="submission" date="2016-10" db="EMBL/GenBank/DDBJ databases">
        <authorList>
            <person name="Varghese N."/>
            <person name="Submissions S."/>
        </authorList>
    </citation>
    <scope>NUCLEOTIDE SEQUENCE [LARGE SCALE GENOMIC DNA]</scope>
    <source>
        <strain evidence="10 11">DSM 1741</strain>
    </source>
</reference>
<evidence type="ECO:0000256" key="8">
    <source>
        <dbReference type="SAM" id="Phobius"/>
    </source>
</evidence>
<sequence>MTDSSEAQTLAAPAEVRKKGGISLVWIVPIVALLVGGWLVFKAMSEKGPVVTMTFSTAEGLEAGKTKIKFKDVVVGQVEDIRVGDDLTHVVVTAELVKDYARFLNDKTRFWVARAQIRGGTASGLSTLLSGAYIGIDPALGGQPTTSFAGLEVPPVITSGLPGRHFWLKAKHLGSLNVGVPVYYRQIQVGQVVSYGFAPDGQTVDVQVFVGAPHDAKVTKNTRFWNASGLDVSLSAEGLKIDTESLISIISGGLAFDVPDGLEPGEVAGENSVFNLYPNRESIQEKSYSVRRKWMVYFDQSVRGLSPGAPVEIYGIKIGEVTDIDLVYDEKMKDLRVPVVLSIEPERIANVLKAVSDRQGGQSEPLLRWFVEERNLRAQLKTGNLLTGQMLVDLGFYPEEPKAQLAHENGMPVIPSMGGSIEQIQESIARITRSLEKVPFEKIGKSLDQLLRESSVTVREAGTFVRRLDGETAPMLQSSLGALQGTLEELQRTLGKDSPLNYNLKKTLEELTLTLRSLRELSTAIENQPQSLLFGKGEKKDE</sequence>
<evidence type="ECO:0000256" key="4">
    <source>
        <dbReference type="ARBA" id="ARBA00022692"/>
    </source>
</evidence>
<evidence type="ECO:0000256" key="5">
    <source>
        <dbReference type="ARBA" id="ARBA00022989"/>
    </source>
</evidence>
<feature type="domain" description="Mce/MlaD" evidence="9">
    <location>
        <begin position="163"/>
        <end position="250"/>
    </location>
</feature>
<feature type="domain" description="Mce/MlaD" evidence="9">
    <location>
        <begin position="296"/>
        <end position="394"/>
    </location>
</feature>
<proteinExistence type="predicted"/>
<dbReference type="AlphaFoldDB" id="A0A8G2F887"/>
<dbReference type="InterPro" id="IPR051800">
    <property type="entry name" value="PqiA-PqiB_transport"/>
</dbReference>